<proteinExistence type="inferred from homology"/>
<dbReference type="PANTHER" id="PTHR44196:SF1">
    <property type="entry name" value="DEHYDROGENASE_REDUCTASE SDR FAMILY MEMBER 7B"/>
    <property type="match status" value="1"/>
</dbReference>
<dbReference type="Pfam" id="PF00106">
    <property type="entry name" value="adh_short"/>
    <property type="match status" value="1"/>
</dbReference>
<evidence type="ECO:0000313" key="4">
    <source>
        <dbReference type="Proteomes" id="UP000533269"/>
    </source>
</evidence>
<dbReference type="CDD" id="cd05233">
    <property type="entry name" value="SDR_c"/>
    <property type="match status" value="1"/>
</dbReference>
<comment type="similarity">
    <text evidence="1">Belongs to the short-chain dehydrogenases/reductases (SDR) family.</text>
</comment>
<dbReference type="AlphaFoldDB" id="A0A7W4TKI0"/>
<comment type="caution">
    <text evidence="3">The sequence shown here is derived from an EMBL/GenBank/DDBJ whole genome shotgun (WGS) entry which is preliminary data.</text>
</comment>
<dbReference type="RefSeq" id="WP_183390761.1">
    <property type="nucleotide sequence ID" value="NZ_JACHVY010000001.1"/>
</dbReference>
<dbReference type="InterPro" id="IPR002347">
    <property type="entry name" value="SDR_fam"/>
</dbReference>
<gene>
    <name evidence="3" type="ORF">FHR75_001334</name>
</gene>
<evidence type="ECO:0000313" key="3">
    <source>
        <dbReference type="EMBL" id="MBB2900546.1"/>
    </source>
</evidence>
<protein>
    <submittedName>
        <fullName evidence="3">NADP-dependent 3-hydroxy acid dehydrogenase YdfG</fullName>
    </submittedName>
</protein>
<dbReference type="GO" id="GO:0016020">
    <property type="term" value="C:membrane"/>
    <property type="evidence" value="ECO:0007669"/>
    <property type="project" value="TreeGrafter"/>
</dbReference>
<accession>A0A7W4TKI0</accession>
<dbReference type="SUPFAM" id="SSF51735">
    <property type="entry name" value="NAD(P)-binding Rossmann-fold domains"/>
    <property type="match status" value="1"/>
</dbReference>
<keyword evidence="2" id="KW-0560">Oxidoreductase</keyword>
<organism evidence="3 4">
    <name type="scientific">Kineococcus radiotolerans</name>
    <dbReference type="NCBI Taxonomy" id="131568"/>
    <lineage>
        <taxon>Bacteria</taxon>
        <taxon>Bacillati</taxon>
        <taxon>Actinomycetota</taxon>
        <taxon>Actinomycetes</taxon>
        <taxon>Kineosporiales</taxon>
        <taxon>Kineosporiaceae</taxon>
        <taxon>Kineococcus</taxon>
    </lineage>
</organism>
<dbReference type="PANTHER" id="PTHR44196">
    <property type="entry name" value="DEHYDROGENASE/REDUCTASE SDR FAMILY MEMBER 7B"/>
    <property type="match status" value="1"/>
</dbReference>
<dbReference type="InterPro" id="IPR036291">
    <property type="entry name" value="NAD(P)-bd_dom_sf"/>
</dbReference>
<name>A0A7W4TKI0_KINRA</name>
<sequence length="238" mass="24588">MQRVLWITGAGSGMGRASALAAAEAGWTVVLSGRRADALRDTVSEIEAAGGTALALPLDVRDGAAVTAARAAVVDRFGRIDGLVLAAGLNSPRRRWDDQEIGVFHDVVATNLGAVASVVDAALPDLRTAGGVVVVVSSYAGWSFSPNAGVAYSASKTALGSLVRTLNAQEAASGVRATHLCPGDVATDFLDQRPNVPDAAARARMLTPEDIARTVRFVLDSPAHVRIDELVVSPVVRA</sequence>
<evidence type="ECO:0000256" key="2">
    <source>
        <dbReference type="ARBA" id="ARBA00023002"/>
    </source>
</evidence>
<dbReference type="Gene3D" id="3.40.50.720">
    <property type="entry name" value="NAD(P)-binding Rossmann-like Domain"/>
    <property type="match status" value="1"/>
</dbReference>
<dbReference type="PRINTS" id="PR00081">
    <property type="entry name" value="GDHRDH"/>
</dbReference>
<reference evidence="3 4" key="1">
    <citation type="submission" date="2020-08" db="EMBL/GenBank/DDBJ databases">
        <title>The Agave Microbiome: Exploring the role of microbial communities in plant adaptations to desert environments.</title>
        <authorList>
            <person name="Partida-Martinez L.P."/>
        </authorList>
    </citation>
    <scope>NUCLEOTIDE SEQUENCE [LARGE SCALE GENOMIC DNA]</scope>
    <source>
        <strain evidence="3 4">AS2.23</strain>
    </source>
</reference>
<dbReference type="GO" id="GO:0016491">
    <property type="term" value="F:oxidoreductase activity"/>
    <property type="evidence" value="ECO:0007669"/>
    <property type="project" value="UniProtKB-KW"/>
</dbReference>
<dbReference type="EMBL" id="JACHVY010000001">
    <property type="protein sequence ID" value="MBB2900546.1"/>
    <property type="molecule type" value="Genomic_DNA"/>
</dbReference>
<reference evidence="3 4" key="2">
    <citation type="submission" date="2020-08" db="EMBL/GenBank/DDBJ databases">
        <authorList>
            <person name="Partida-Martinez L."/>
            <person name="Huntemann M."/>
            <person name="Clum A."/>
            <person name="Wang J."/>
            <person name="Palaniappan K."/>
            <person name="Ritter S."/>
            <person name="Chen I.-M."/>
            <person name="Stamatis D."/>
            <person name="Reddy T."/>
            <person name="O'Malley R."/>
            <person name="Daum C."/>
            <person name="Shapiro N."/>
            <person name="Ivanova N."/>
            <person name="Kyrpides N."/>
            <person name="Woyke T."/>
        </authorList>
    </citation>
    <scope>NUCLEOTIDE SEQUENCE [LARGE SCALE GENOMIC DNA]</scope>
    <source>
        <strain evidence="3 4">AS2.23</strain>
    </source>
</reference>
<evidence type="ECO:0000256" key="1">
    <source>
        <dbReference type="ARBA" id="ARBA00006484"/>
    </source>
</evidence>
<dbReference type="Proteomes" id="UP000533269">
    <property type="component" value="Unassembled WGS sequence"/>
</dbReference>